<dbReference type="PANTHER" id="PTHR47960">
    <property type="entry name" value="DEAD-BOX ATP-DEPENDENT RNA HELICASE 50"/>
    <property type="match status" value="1"/>
</dbReference>
<dbReference type="InterPro" id="IPR014001">
    <property type="entry name" value="Helicase_ATP-bd"/>
</dbReference>
<evidence type="ECO:0000259" key="5">
    <source>
        <dbReference type="PROSITE" id="PS51192"/>
    </source>
</evidence>
<accession>A0A5S3N798</accession>
<organism evidence="6 7">
    <name type="scientific">Polaribacter aestuariivivens</name>
    <dbReference type="NCBI Taxonomy" id="2304626"/>
    <lineage>
        <taxon>Bacteria</taxon>
        <taxon>Pseudomonadati</taxon>
        <taxon>Bacteroidota</taxon>
        <taxon>Flavobacteriia</taxon>
        <taxon>Flavobacteriales</taxon>
        <taxon>Flavobacteriaceae</taxon>
    </lineage>
</organism>
<evidence type="ECO:0000256" key="2">
    <source>
        <dbReference type="ARBA" id="ARBA00022801"/>
    </source>
</evidence>
<dbReference type="Pfam" id="PF00270">
    <property type="entry name" value="DEAD"/>
    <property type="match status" value="1"/>
</dbReference>
<dbReference type="GO" id="GO:0004386">
    <property type="term" value="F:helicase activity"/>
    <property type="evidence" value="ECO:0007669"/>
    <property type="project" value="UniProtKB-KW"/>
</dbReference>
<comment type="caution">
    <text evidence="6">The sequence shown here is derived from an EMBL/GenBank/DDBJ whole genome shotgun (WGS) entry which is preliminary data.</text>
</comment>
<dbReference type="GO" id="GO:0016787">
    <property type="term" value="F:hydrolase activity"/>
    <property type="evidence" value="ECO:0007669"/>
    <property type="project" value="UniProtKB-KW"/>
</dbReference>
<keyword evidence="2" id="KW-0378">Hydrolase</keyword>
<sequence length="204" mass="23057">MPFKKLHPHLKEKIAQFGIDTPTRFQKASIGTIKSGANVYCIAPNNSGKTTTLIWTTLQKLQCEAQGTAPRALVFVENNEQALALYDAFLLYTRHTDLRVYVANEREHIDLLKSEIFEGVDILIATVKTTNKLLLLEGLNTTQLKIIGIDDASFLQETNAYTALLATTQSIYKCQYVLYTNTMNASLQRLENYFMTFAKKILIK</sequence>
<dbReference type="OrthoDB" id="1118340at2"/>
<evidence type="ECO:0000256" key="4">
    <source>
        <dbReference type="ARBA" id="ARBA00022840"/>
    </source>
</evidence>
<feature type="domain" description="Helicase ATP-binding" evidence="5">
    <location>
        <begin position="30"/>
        <end position="201"/>
    </location>
</feature>
<gene>
    <name evidence="6" type="ORF">FDT66_04395</name>
</gene>
<keyword evidence="1" id="KW-0547">Nucleotide-binding</keyword>
<dbReference type="Gene3D" id="3.40.50.300">
    <property type="entry name" value="P-loop containing nucleotide triphosphate hydrolases"/>
    <property type="match status" value="1"/>
</dbReference>
<keyword evidence="7" id="KW-1185">Reference proteome</keyword>
<dbReference type="SMART" id="SM00487">
    <property type="entry name" value="DEXDc"/>
    <property type="match status" value="1"/>
</dbReference>
<name>A0A5S3N798_9FLAO</name>
<evidence type="ECO:0000313" key="7">
    <source>
        <dbReference type="Proteomes" id="UP000307140"/>
    </source>
</evidence>
<proteinExistence type="predicted"/>
<dbReference type="PROSITE" id="PS51192">
    <property type="entry name" value="HELICASE_ATP_BIND_1"/>
    <property type="match status" value="1"/>
</dbReference>
<dbReference type="GO" id="GO:0005524">
    <property type="term" value="F:ATP binding"/>
    <property type="evidence" value="ECO:0007669"/>
    <property type="project" value="UniProtKB-KW"/>
</dbReference>
<dbReference type="GO" id="GO:0003676">
    <property type="term" value="F:nucleic acid binding"/>
    <property type="evidence" value="ECO:0007669"/>
    <property type="project" value="InterPro"/>
</dbReference>
<dbReference type="AlphaFoldDB" id="A0A5S3N798"/>
<reference evidence="6 7" key="1">
    <citation type="submission" date="2019-05" db="EMBL/GenBank/DDBJ databases">
        <title>Polaribacter aestuariivivens sp. nov., isolated from a tidal flat.</title>
        <authorList>
            <person name="Yoon J.-H."/>
        </authorList>
    </citation>
    <scope>NUCLEOTIDE SEQUENCE [LARGE SCALE GENOMIC DNA]</scope>
    <source>
        <strain evidence="6 7">DBTF-3</strain>
    </source>
</reference>
<keyword evidence="3 6" id="KW-0347">Helicase</keyword>
<evidence type="ECO:0000313" key="6">
    <source>
        <dbReference type="EMBL" id="TMM31215.1"/>
    </source>
</evidence>
<dbReference type="SUPFAM" id="SSF52540">
    <property type="entry name" value="P-loop containing nucleoside triphosphate hydrolases"/>
    <property type="match status" value="1"/>
</dbReference>
<dbReference type="Proteomes" id="UP000307140">
    <property type="component" value="Unassembled WGS sequence"/>
</dbReference>
<dbReference type="RefSeq" id="WP_138534944.1">
    <property type="nucleotide sequence ID" value="NZ_VANR01000002.1"/>
</dbReference>
<evidence type="ECO:0000256" key="3">
    <source>
        <dbReference type="ARBA" id="ARBA00022806"/>
    </source>
</evidence>
<dbReference type="InterPro" id="IPR011545">
    <property type="entry name" value="DEAD/DEAH_box_helicase_dom"/>
</dbReference>
<dbReference type="EMBL" id="VANR01000002">
    <property type="protein sequence ID" value="TMM31215.1"/>
    <property type="molecule type" value="Genomic_DNA"/>
</dbReference>
<dbReference type="InterPro" id="IPR027417">
    <property type="entry name" value="P-loop_NTPase"/>
</dbReference>
<evidence type="ECO:0000256" key="1">
    <source>
        <dbReference type="ARBA" id="ARBA00022741"/>
    </source>
</evidence>
<keyword evidence="4" id="KW-0067">ATP-binding</keyword>
<protein>
    <submittedName>
        <fullName evidence="6">DEAD/DEAH box helicase</fullName>
    </submittedName>
</protein>